<protein>
    <submittedName>
        <fullName evidence="1">Uncharacterized protein</fullName>
    </submittedName>
</protein>
<evidence type="ECO:0000313" key="2">
    <source>
        <dbReference type="Proteomes" id="UP000515377"/>
    </source>
</evidence>
<organism evidence="1 2">
    <name type="scientific">Sphingobium yanoikuyae</name>
    <name type="common">Sphingomonas yanoikuyae</name>
    <dbReference type="NCBI Taxonomy" id="13690"/>
    <lineage>
        <taxon>Bacteria</taxon>
        <taxon>Pseudomonadati</taxon>
        <taxon>Pseudomonadota</taxon>
        <taxon>Alphaproteobacteria</taxon>
        <taxon>Sphingomonadales</taxon>
        <taxon>Sphingomonadaceae</taxon>
        <taxon>Sphingobium</taxon>
    </lineage>
</organism>
<evidence type="ECO:0000313" key="1">
    <source>
        <dbReference type="EMBL" id="QNG44335.1"/>
    </source>
</evidence>
<dbReference type="AlphaFoldDB" id="A0A9X7YBC3"/>
<reference evidence="1 2" key="1">
    <citation type="submission" date="2020-07" db="EMBL/GenBank/DDBJ databases">
        <title>Whole genome sequence of Sphingobium yanoikuyae A3.</title>
        <authorList>
            <person name="Han S.-S."/>
        </authorList>
    </citation>
    <scope>NUCLEOTIDE SEQUENCE [LARGE SCALE GENOMIC DNA]</scope>
    <source>
        <strain evidence="1 2">A3</strain>
    </source>
</reference>
<accession>A0A9X7YBC3</accession>
<gene>
    <name evidence="1" type="ORF">H3V42_21000</name>
</gene>
<name>A0A9X7YBC3_SPHYA</name>
<dbReference type="EMBL" id="CP060122">
    <property type="protein sequence ID" value="QNG44335.1"/>
    <property type="molecule type" value="Genomic_DNA"/>
</dbReference>
<sequence length="80" mass="8939">MNRNVSNGNVASIIANFINQNVIDTMSSLAGGLAKMFKTPPEKLMPSKNNATEIKPQYQQEWHGYFIQKHFFAPLPQSAS</sequence>
<dbReference type="Proteomes" id="UP000515377">
    <property type="component" value="Chromosome"/>
</dbReference>
<proteinExistence type="predicted"/>